<dbReference type="InterPro" id="IPR016181">
    <property type="entry name" value="Acyl_CoA_acyltransferase"/>
</dbReference>
<evidence type="ECO:0000313" key="5">
    <source>
        <dbReference type="Proteomes" id="UP000074310"/>
    </source>
</evidence>
<reference evidence="4 5" key="1">
    <citation type="journal article" date="2016" name="Front. Microbiol.">
        <title>Genomic Resource of Rice Seed Associated Bacteria.</title>
        <authorList>
            <person name="Midha S."/>
            <person name="Bansal K."/>
            <person name="Sharma S."/>
            <person name="Kumar N."/>
            <person name="Patil P.P."/>
            <person name="Chaudhry V."/>
            <person name="Patil P.B."/>
        </authorList>
    </citation>
    <scope>NUCLEOTIDE SEQUENCE [LARGE SCALE GENOMIC DNA]</scope>
    <source>
        <strain evidence="4 5">NS334</strain>
    </source>
</reference>
<dbReference type="AlphaFoldDB" id="A0A147I0Z9"/>
<protein>
    <submittedName>
        <fullName evidence="4">Acetyltransferase</fullName>
    </submittedName>
</protein>
<dbReference type="EMBL" id="LDTB01000043">
    <property type="protein sequence ID" value="KTT71186.1"/>
    <property type="molecule type" value="Genomic_DNA"/>
</dbReference>
<dbReference type="PROSITE" id="PS51186">
    <property type="entry name" value="GNAT"/>
    <property type="match status" value="1"/>
</dbReference>
<dbReference type="SUPFAM" id="SSF55729">
    <property type="entry name" value="Acyl-CoA N-acyltransferases (Nat)"/>
    <property type="match status" value="1"/>
</dbReference>
<keyword evidence="2" id="KW-0012">Acyltransferase</keyword>
<dbReference type="PATRIC" id="fig|869719.3.peg.2122"/>
<evidence type="ECO:0000259" key="3">
    <source>
        <dbReference type="PROSITE" id="PS51186"/>
    </source>
</evidence>
<dbReference type="InterPro" id="IPR050832">
    <property type="entry name" value="Bact_Acetyltransf"/>
</dbReference>
<dbReference type="CDD" id="cd04301">
    <property type="entry name" value="NAT_SF"/>
    <property type="match status" value="1"/>
</dbReference>
<organism evidence="4 5">
    <name type="scientific">Sphingomonas endophytica</name>
    <dbReference type="NCBI Taxonomy" id="869719"/>
    <lineage>
        <taxon>Bacteria</taxon>
        <taxon>Pseudomonadati</taxon>
        <taxon>Pseudomonadota</taxon>
        <taxon>Alphaproteobacteria</taxon>
        <taxon>Sphingomonadales</taxon>
        <taxon>Sphingomonadaceae</taxon>
        <taxon>Sphingomonas</taxon>
    </lineage>
</organism>
<evidence type="ECO:0000313" key="4">
    <source>
        <dbReference type="EMBL" id="KTT71186.1"/>
    </source>
</evidence>
<feature type="domain" description="N-acetyltransferase" evidence="3">
    <location>
        <begin position="1"/>
        <end position="153"/>
    </location>
</feature>
<dbReference type="GO" id="GO:0016747">
    <property type="term" value="F:acyltransferase activity, transferring groups other than amino-acyl groups"/>
    <property type="evidence" value="ECO:0007669"/>
    <property type="project" value="InterPro"/>
</dbReference>
<dbReference type="PANTHER" id="PTHR43877:SF1">
    <property type="entry name" value="ACETYLTRANSFERASE"/>
    <property type="match status" value="1"/>
</dbReference>
<dbReference type="Pfam" id="PF00583">
    <property type="entry name" value="Acetyltransf_1"/>
    <property type="match status" value="1"/>
</dbReference>
<gene>
    <name evidence="4" type="ORF">NS334_10900</name>
</gene>
<dbReference type="InterPro" id="IPR000182">
    <property type="entry name" value="GNAT_dom"/>
</dbReference>
<dbReference type="OrthoDB" id="5997585at2"/>
<dbReference type="Gene3D" id="3.40.630.30">
    <property type="match status" value="1"/>
</dbReference>
<proteinExistence type="predicted"/>
<sequence>MDIRIASLDDAPAMSRVLHEIIAHTGRDRPNDDIFVTRQYIANPANIRCTLAIDDEGGVLGFQSLVRAEADNRYHVPAGWGIIGTHISPRAHRRGVGSALFRSSREAAEQAGVEKIDACIGADNPAGLRYYEAMGFRTYRTPEGIVQKVYSVGAAP</sequence>
<dbReference type="Proteomes" id="UP000074310">
    <property type="component" value="Unassembled WGS sequence"/>
</dbReference>
<keyword evidence="5" id="KW-1185">Reference proteome</keyword>
<keyword evidence="1 4" id="KW-0808">Transferase</keyword>
<evidence type="ECO:0000256" key="1">
    <source>
        <dbReference type="ARBA" id="ARBA00022679"/>
    </source>
</evidence>
<evidence type="ECO:0000256" key="2">
    <source>
        <dbReference type="ARBA" id="ARBA00023315"/>
    </source>
</evidence>
<accession>A0A147I0Z9</accession>
<dbReference type="PANTHER" id="PTHR43877">
    <property type="entry name" value="AMINOALKYLPHOSPHONATE N-ACETYLTRANSFERASE-RELATED-RELATED"/>
    <property type="match status" value="1"/>
</dbReference>
<comment type="caution">
    <text evidence="4">The sequence shown here is derived from an EMBL/GenBank/DDBJ whole genome shotgun (WGS) entry which is preliminary data.</text>
</comment>
<name>A0A147I0Z9_9SPHN</name>